<feature type="active site" description="Proton acceptor" evidence="2">
    <location>
        <position position="287"/>
    </location>
</feature>
<comment type="caution">
    <text evidence="2">Lacks conserved residue(s) required for the propagation of feature annotation.</text>
</comment>
<evidence type="ECO:0000256" key="1">
    <source>
        <dbReference type="ARBA" id="ARBA00023098"/>
    </source>
</evidence>
<evidence type="ECO:0000256" key="2">
    <source>
        <dbReference type="PROSITE-ProRule" id="PRU01161"/>
    </source>
</evidence>
<keyword evidence="2" id="KW-0378">Hydrolase</keyword>
<accession>A0ABM8E6A6</accession>
<gene>
    <name evidence="4" type="ORF">SS37A_09720</name>
</gene>
<dbReference type="PROSITE" id="PS51635">
    <property type="entry name" value="PNPLA"/>
    <property type="match status" value="1"/>
</dbReference>
<protein>
    <recommendedName>
        <fullName evidence="3">PNPLA domain-containing protein</fullName>
    </recommendedName>
</protein>
<dbReference type="EMBL" id="AP027142">
    <property type="protein sequence ID" value="BDV33443.1"/>
    <property type="molecule type" value="Genomic_DNA"/>
</dbReference>
<feature type="short sequence motif" description="GXSXG" evidence="2">
    <location>
        <begin position="59"/>
        <end position="63"/>
    </location>
</feature>
<keyword evidence="1 2" id="KW-0443">Lipid metabolism</keyword>
<evidence type="ECO:0000313" key="5">
    <source>
        <dbReference type="Proteomes" id="UP001317629"/>
    </source>
</evidence>
<feature type="active site" description="Nucleophile" evidence="2">
    <location>
        <position position="61"/>
    </location>
</feature>
<sequence>MSKPFYEIGVVLSGAISAGAYSAGVMDFLIEALDAYESAKAHPGWDGPTHDVRIPIMAGASAGGMTAAISALHAFRRPEHVWPGKPLPLPPANRLYSSWVHDIDIMRLLETTDLDGARAAQGVKSALCCDVIDEIVANAFELSGEIRRPNWVGRGASRDLRVFLTLTNLRGVPYSFQLFGSDDPRRYGMLNHGDYLDFNIGVAPGQADGALALDIGSTETDGWELFRTAAKATGAFPVGLAPRFIQRNELDYWHSQRVGFDSDGGFTPVYPDDWVKSVQPYSFVAVDGGTIDNEPLELVRRYLAGTGGSNERSADRANRSIILISPFPNLQKTTLEGRGERLLDVLPRLFSTLIDQARFKPDELALAQDERVYSRYMIEPERAPNAHPDSKLYPIACGVLGGFGGFLHQSFRHHDYLLGRRNAQAFFRANFSLPVSNPLFAEFPEALREKWLVRDIDSGDLRLHDTERGKEPGLPIIPLTPEIQGATPDMMKEIAIGASDLPRPQVFDNPVVRGDLQSAIEKRAATVVAALVENDLKAFTSGPLGFFKRLGARHFGTDMVVAKANDAIFGIGGAIDNVRNAFFETKV</sequence>
<dbReference type="Proteomes" id="UP001317629">
    <property type="component" value="Chromosome"/>
</dbReference>
<evidence type="ECO:0000259" key="3">
    <source>
        <dbReference type="PROSITE" id="PS51635"/>
    </source>
</evidence>
<proteinExistence type="predicted"/>
<evidence type="ECO:0000313" key="4">
    <source>
        <dbReference type="EMBL" id="BDV33443.1"/>
    </source>
</evidence>
<keyword evidence="2" id="KW-0442">Lipid degradation</keyword>
<dbReference type="Pfam" id="PF01734">
    <property type="entry name" value="Patatin"/>
    <property type="match status" value="1"/>
</dbReference>
<dbReference type="RefSeq" id="WP_281930865.1">
    <property type="nucleotide sequence ID" value="NZ_AP027142.1"/>
</dbReference>
<feature type="domain" description="PNPLA" evidence="3">
    <location>
        <begin position="10"/>
        <end position="300"/>
    </location>
</feature>
<feature type="short sequence motif" description="DGA/G" evidence="2">
    <location>
        <begin position="287"/>
        <end position="289"/>
    </location>
</feature>
<keyword evidence="5" id="KW-1185">Reference proteome</keyword>
<dbReference type="SUPFAM" id="SSF52151">
    <property type="entry name" value="FabD/lysophospholipase-like"/>
    <property type="match status" value="1"/>
</dbReference>
<dbReference type="InterPro" id="IPR002641">
    <property type="entry name" value="PNPLA_dom"/>
</dbReference>
<reference evidence="4 5" key="1">
    <citation type="journal article" date="2023" name="Int. J. Syst. Evol. Microbiol.">
        <title>Methylocystis iwaonis sp. nov., a type II methane-oxidizing bacterium from surface soil of a rice paddy field in Japan, and emended description of the genus Methylocystis (ex Whittenbury et al. 1970) Bowman et al. 1993.</title>
        <authorList>
            <person name="Kaise H."/>
            <person name="Sawadogo J.B."/>
            <person name="Alam M.S."/>
            <person name="Ueno C."/>
            <person name="Dianou D."/>
            <person name="Shinjo R."/>
            <person name="Asakawa S."/>
        </authorList>
    </citation>
    <scope>NUCLEOTIDE SEQUENCE [LARGE SCALE GENOMIC DNA]</scope>
    <source>
        <strain evidence="4 5">SS37A-Re</strain>
    </source>
</reference>
<organism evidence="4 5">
    <name type="scientific">Methylocystis iwaonis</name>
    <dbReference type="NCBI Taxonomy" id="2885079"/>
    <lineage>
        <taxon>Bacteria</taxon>
        <taxon>Pseudomonadati</taxon>
        <taxon>Pseudomonadota</taxon>
        <taxon>Alphaproteobacteria</taxon>
        <taxon>Hyphomicrobiales</taxon>
        <taxon>Methylocystaceae</taxon>
        <taxon>Methylocystis</taxon>
    </lineage>
</organism>
<dbReference type="InterPro" id="IPR016035">
    <property type="entry name" value="Acyl_Trfase/lysoPLipase"/>
</dbReference>
<name>A0ABM8E6A6_9HYPH</name>